<dbReference type="InParanoid" id="A0A1Z5JS44"/>
<name>A0A1Z5JS44_FISSO</name>
<evidence type="ECO:0000313" key="1">
    <source>
        <dbReference type="EMBL" id="GAX16706.1"/>
    </source>
</evidence>
<dbReference type="SUPFAM" id="SSF52540">
    <property type="entry name" value="P-loop containing nucleoside triphosphate hydrolases"/>
    <property type="match status" value="1"/>
</dbReference>
<accession>A0A1Z5JS44</accession>
<evidence type="ECO:0008006" key="3">
    <source>
        <dbReference type="Google" id="ProtNLM"/>
    </source>
</evidence>
<dbReference type="PANTHER" id="PTHR42869">
    <property type="entry name" value="SLL0572 PROTEIN"/>
    <property type="match status" value="1"/>
</dbReference>
<organism evidence="1 2">
    <name type="scientific">Fistulifera solaris</name>
    <name type="common">Oleaginous diatom</name>
    <dbReference type="NCBI Taxonomy" id="1519565"/>
    <lineage>
        <taxon>Eukaryota</taxon>
        <taxon>Sar</taxon>
        <taxon>Stramenopiles</taxon>
        <taxon>Ochrophyta</taxon>
        <taxon>Bacillariophyta</taxon>
        <taxon>Bacillariophyceae</taxon>
        <taxon>Bacillariophycidae</taxon>
        <taxon>Naviculales</taxon>
        <taxon>Naviculaceae</taxon>
        <taxon>Fistulifera</taxon>
    </lineage>
</organism>
<reference evidence="1 2" key="1">
    <citation type="journal article" date="2015" name="Plant Cell">
        <title>Oil accumulation by the oleaginous diatom Fistulifera solaris as revealed by the genome and transcriptome.</title>
        <authorList>
            <person name="Tanaka T."/>
            <person name="Maeda Y."/>
            <person name="Veluchamy A."/>
            <person name="Tanaka M."/>
            <person name="Abida H."/>
            <person name="Marechal E."/>
            <person name="Bowler C."/>
            <person name="Muto M."/>
            <person name="Sunaga Y."/>
            <person name="Tanaka M."/>
            <person name="Yoshino T."/>
            <person name="Taniguchi T."/>
            <person name="Fukuda Y."/>
            <person name="Nemoto M."/>
            <person name="Matsumoto M."/>
            <person name="Wong P.S."/>
            <person name="Aburatani S."/>
            <person name="Fujibuchi W."/>
        </authorList>
    </citation>
    <scope>NUCLEOTIDE SEQUENCE [LARGE SCALE GENOMIC DNA]</scope>
    <source>
        <strain evidence="1 2">JPCC DA0580</strain>
    </source>
</reference>
<sequence length="478" mass="53548">MVKTFGHHKDEVTEKVIILGAAGRDFHDFITYWSKQPNVEVVCFTAAQIPGIDDRTFPNEMCNNDLNNNRYPNGVKIFPEDKLEELVERFGATSVVMAYSDLSYDTVQSLASRANAAGCKFVQLPPQLTMVESSKPVISVCASRTGVGKSQATRYVAKYFKDKGLKVAAIRHPMPYDKNLLNQRCQRYEKMEDMDKYDCTIEEREEYFRHIEQGTLLFAGVDYPMILREAEKDADIIIWDGGNNDLPFYKPDLHICLVDSLRPSDEIRYFPGETNVRMADVVLVCKVNSPADKEKAHKQAEKLKNVTKPDAPIFLAGSVVTAEGQDLTTEEASDLVKGKRVLVIDDGPTLTHGGMAYGAGYVLAKDLGASEIVDPRPSAHGSLKKVFEKFPHLKNVLPAMGYGKEQVKDLEATIHAVECDTIIFGTPSDIARRMDLKRPSVVARYELELDQDDVKAFHDTLDTITERFESHQNRSKAA</sequence>
<dbReference type="PANTHER" id="PTHR42869:SF1">
    <property type="entry name" value="SLL0572 PROTEIN"/>
    <property type="match status" value="1"/>
</dbReference>
<protein>
    <recommendedName>
        <fullName evidence="3">GTPase</fullName>
    </recommendedName>
</protein>
<dbReference type="Gene3D" id="3.40.50.720">
    <property type="entry name" value="NAD(P)-binding Rossmann-like Domain"/>
    <property type="match status" value="1"/>
</dbReference>
<dbReference type="InterPro" id="IPR053199">
    <property type="entry name" value="cDPG_synthetase-like"/>
</dbReference>
<comment type="caution">
    <text evidence="1">The sequence shown here is derived from an EMBL/GenBank/DDBJ whole genome shotgun (WGS) entry which is preliminary data.</text>
</comment>
<gene>
    <name evidence="1" type="ORF">FisN_21Hh147</name>
</gene>
<dbReference type="Proteomes" id="UP000198406">
    <property type="component" value="Unassembled WGS sequence"/>
</dbReference>
<dbReference type="EMBL" id="BDSP01000109">
    <property type="protein sequence ID" value="GAX16706.1"/>
    <property type="molecule type" value="Genomic_DNA"/>
</dbReference>
<proteinExistence type="predicted"/>
<evidence type="ECO:0000313" key="2">
    <source>
        <dbReference type="Proteomes" id="UP000198406"/>
    </source>
</evidence>
<keyword evidence="2" id="KW-1185">Reference proteome</keyword>
<dbReference type="OrthoDB" id="38364at2759"/>
<dbReference type="AlphaFoldDB" id="A0A1Z5JS44"/>
<dbReference type="InterPro" id="IPR027417">
    <property type="entry name" value="P-loop_NTPase"/>
</dbReference>